<keyword evidence="1" id="KW-0175">Coiled coil</keyword>
<evidence type="ECO:0000313" key="4">
    <source>
        <dbReference type="Proteomes" id="UP000318470"/>
    </source>
</evidence>
<dbReference type="EMBL" id="MK795384">
    <property type="protein sequence ID" value="QDB73338.1"/>
    <property type="molecule type" value="Genomic_DNA"/>
</dbReference>
<dbReference type="GeneID" id="55616175"/>
<protein>
    <submittedName>
        <fullName evidence="3">Prohead core protein</fullName>
    </submittedName>
</protein>
<feature type="region of interest" description="Disordered" evidence="2">
    <location>
        <begin position="214"/>
        <end position="255"/>
    </location>
</feature>
<reference evidence="3 4" key="1">
    <citation type="submission" date="2019-04" db="EMBL/GenBank/DDBJ databases">
        <authorList>
            <person name="Gao M."/>
            <person name="Bai C."/>
            <person name="Tong Y."/>
            <person name="Xu X."/>
        </authorList>
    </citation>
    <scope>NUCLEOTIDE SEQUENCE [LARGE SCALE GENOMIC DNA]</scope>
    <source>
        <strain evidence="3 4">Vibrio alginolyticus VA1</strain>
    </source>
</reference>
<dbReference type="RefSeq" id="YP_009845812.1">
    <property type="nucleotide sequence ID" value="NC_048765.1"/>
</dbReference>
<proteinExistence type="predicted"/>
<evidence type="ECO:0000256" key="2">
    <source>
        <dbReference type="SAM" id="MobiDB-lite"/>
    </source>
</evidence>
<evidence type="ECO:0000256" key="1">
    <source>
        <dbReference type="SAM" id="Coils"/>
    </source>
</evidence>
<dbReference type="Pfam" id="PF25623">
    <property type="entry name" value="T4_CASP"/>
    <property type="match status" value="1"/>
</dbReference>
<sequence length="265" mass="29013">MSDPMKTLFEGVDGLSPEFMDKAKNLVEAQAKVQAAQAITEAENVLRESHEQEMAQLRESHEQELANVESNLMENFAPVLNTFLENAVMKWAEDNAVAIDSKLKVECATQFLTGLGGLFTEANVEVPEATSIVEGLEAKVEQLTEELNQKTQALLESENKHKLDERNKLVENAVKDLTDTQADRVRSLTEGDDYSNLESFGARVSAYCQLVEAQDKGGDDNTDGDEPEDDNKDKKPVTEGDDPEGQQGQITEGVDPIVAATLAAL</sequence>
<name>A0A4Y5TVH6_9CAUD</name>
<feature type="compositionally biased region" description="Acidic residues" evidence="2">
    <location>
        <begin position="220"/>
        <end position="230"/>
    </location>
</feature>
<dbReference type="KEGG" id="vg:55616175"/>
<keyword evidence="4" id="KW-1185">Reference proteome</keyword>
<dbReference type="InterPro" id="IPR057966">
    <property type="entry name" value="T4_SCAF"/>
</dbReference>
<evidence type="ECO:0000313" key="3">
    <source>
        <dbReference type="EMBL" id="QDB73338.1"/>
    </source>
</evidence>
<organism evidence="3 4">
    <name type="scientific">Vibrio phage VAP7</name>
    <dbReference type="NCBI Taxonomy" id="2584487"/>
    <lineage>
        <taxon>Viruses</taxon>
        <taxon>Duplodnaviria</taxon>
        <taxon>Heunggongvirae</taxon>
        <taxon>Uroviricota</taxon>
        <taxon>Caudoviricetes</taxon>
        <taxon>Pantevenvirales</taxon>
        <taxon>Ackermannviridae</taxon>
        <taxon>Vapseptimavirus</taxon>
        <taxon>Vapseptimavirus VAP7</taxon>
    </lineage>
</organism>
<feature type="coiled-coil region" evidence="1">
    <location>
        <begin position="126"/>
        <end position="180"/>
    </location>
</feature>
<accession>A0A4Y5TVH6</accession>
<dbReference type="Proteomes" id="UP000318470">
    <property type="component" value="Segment"/>
</dbReference>